<gene>
    <name evidence="1" type="ORF">BJ969_000121</name>
</gene>
<dbReference type="EMBL" id="JACHIV010000001">
    <property type="protein sequence ID" value="MBB5067033.1"/>
    <property type="molecule type" value="Genomic_DNA"/>
</dbReference>
<keyword evidence="2" id="KW-1185">Reference proteome</keyword>
<evidence type="ECO:0000313" key="2">
    <source>
        <dbReference type="Proteomes" id="UP000580474"/>
    </source>
</evidence>
<evidence type="ECO:0000313" key="1">
    <source>
        <dbReference type="EMBL" id="MBB5067033.1"/>
    </source>
</evidence>
<protein>
    <submittedName>
        <fullName evidence="1">Uncharacterized protein</fullName>
    </submittedName>
</protein>
<accession>A0A840N9F9</accession>
<name>A0A840N9F9_9PSEU</name>
<proteinExistence type="predicted"/>
<organism evidence="1 2">
    <name type="scientific">Saccharopolyspora gloriosae</name>
    <dbReference type="NCBI Taxonomy" id="455344"/>
    <lineage>
        <taxon>Bacteria</taxon>
        <taxon>Bacillati</taxon>
        <taxon>Actinomycetota</taxon>
        <taxon>Actinomycetes</taxon>
        <taxon>Pseudonocardiales</taxon>
        <taxon>Pseudonocardiaceae</taxon>
        <taxon>Saccharopolyspora</taxon>
    </lineage>
</organism>
<comment type="caution">
    <text evidence="1">The sequence shown here is derived from an EMBL/GenBank/DDBJ whole genome shotgun (WGS) entry which is preliminary data.</text>
</comment>
<reference evidence="1 2" key="1">
    <citation type="submission" date="2020-08" db="EMBL/GenBank/DDBJ databases">
        <title>Sequencing the genomes of 1000 actinobacteria strains.</title>
        <authorList>
            <person name="Klenk H.-P."/>
        </authorList>
    </citation>
    <scope>NUCLEOTIDE SEQUENCE [LARGE SCALE GENOMIC DNA]</scope>
    <source>
        <strain evidence="1 2">DSM 45582</strain>
    </source>
</reference>
<dbReference type="AlphaFoldDB" id="A0A840N9F9"/>
<dbReference type="RefSeq" id="WP_343071158.1">
    <property type="nucleotide sequence ID" value="NZ_JACHIV010000001.1"/>
</dbReference>
<sequence>MSEEQVPTNELSRLAVALDVVDARAELNHRYRRLITDSRAALEGSQVRLTQARGIAKKLMVLVKAAGPEFVDGLPEAERTAVRDGLAQADVLIYRG</sequence>
<dbReference type="Proteomes" id="UP000580474">
    <property type="component" value="Unassembled WGS sequence"/>
</dbReference>